<sequence length="139" mass="16287">MKYFIAIFIAVIALRCYGGNYNRRNNPSYMSPTSSQEQDDKPNEGDDTNYQAKQKNSDYPNTQSRNYARQIDQVSDNLSLSRNDRRSQIRQVNSILIEDLLNEYDSFEDGRRNPMSKGDFVGRNNTDVRNFNNRRTRNI</sequence>
<feature type="compositionally biased region" description="Polar residues" evidence="1">
    <location>
        <begin position="48"/>
        <end position="66"/>
    </location>
</feature>
<evidence type="ECO:0000313" key="4">
    <source>
        <dbReference type="WBParaSite" id="SPAL_0001209000.1"/>
    </source>
</evidence>
<proteinExistence type="predicted"/>
<name>A0A0N5C277_STREA</name>
<accession>A0A0N5C277</accession>
<feature type="compositionally biased region" description="Polar residues" evidence="1">
    <location>
        <begin position="27"/>
        <end position="36"/>
    </location>
</feature>
<feature type="region of interest" description="Disordered" evidence="1">
    <location>
        <begin position="23"/>
        <end position="66"/>
    </location>
</feature>
<dbReference type="Proteomes" id="UP000046392">
    <property type="component" value="Unplaced"/>
</dbReference>
<dbReference type="WBParaSite" id="SPAL_0001209000.1">
    <property type="protein sequence ID" value="SPAL_0001209000.1"/>
    <property type="gene ID" value="SPAL_0001209000"/>
</dbReference>
<reference evidence="4" key="1">
    <citation type="submission" date="2017-02" db="UniProtKB">
        <authorList>
            <consortium name="WormBaseParasite"/>
        </authorList>
    </citation>
    <scope>IDENTIFICATION</scope>
</reference>
<feature type="signal peptide" evidence="2">
    <location>
        <begin position="1"/>
        <end position="18"/>
    </location>
</feature>
<evidence type="ECO:0000256" key="1">
    <source>
        <dbReference type="SAM" id="MobiDB-lite"/>
    </source>
</evidence>
<feature type="region of interest" description="Disordered" evidence="1">
    <location>
        <begin position="107"/>
        <end position="139"/>
    </location>
</feature>
<feature type="chain" id="PRO_5005895449" evidence="2">
    <location>
        <begin position="19"/>
        <end position="139"/>
    </location>
</feature>
<evidence type="ECO:0000256" key="2">
    <source>
        <dbReference type="SAM" id="SignalP"/>
    </source>
</evidence>
<keyword evidence="3" id="KW-1185">Reference proteome</keyword>
<evidence type="ECO:0000313" key="3">
    <source>
        <dbReference type="Proteomes" id="UP000046392"/>
    </source>
</evidence>
<dbReference type="AlphaFoldDB" id="A0A0N5C277"/>
<organism evidence="3 4">
    <name type="scientific">Strongyloides papillosus</name>
    <name type="common">Intestinal threadworm</name>
    <dbReference type="NCBI Taxonomy" id="174720"/>
    <lineage>
        <taxon>Eukaryota</taxon>
        <taxon>Metazoa</taxon>
        <taxon>Ecdysozoa</taxon>
        <taxon>Nematoda</taxon>
        <taxon>Chromadorea</taxon>
        <taxon>Rhabditida</taxon>
        <taxon>Tylenchina</taxon>
        <taxon>Panagrolaimomorpha</taxon>
        <taxon>Strongyloidoidea</taxon>
        <taxon>Strongyloididae</taxon>
        <taxon>Strongyloides</taxon>
    </lineage>
</organism>
<protein>
    <submittedName>
        <fullName evidence="4">Secreted protein</fullName>
    </submittedName>
</protein>
<keyword evidence="2" id="KW-0732">Signal</keyword>